<dbReference type="EMBL" id="RQFU01000020">
    <property type="protein sequence ID" value="TGL17907.1"/>
    <property type="molecule type" value="Genomic_DNA"/>
</dbReference>
<evidence type="ECO:0000313" key="2">
    <source>
        <dbReference type="Proteomes" id="UP000298200"/>
    </source>
</evidence>
<comment type="caution">
    <text evidence="1">The sequence shown here is derived from an EMBL/GenBank/DDBJ whole genome shotgun (WGS) entry which is preliminary data.</text>
</comment>
<sequence>MKLKTDQFVHDILNSRIVNELNDLEKGGDAFLVSMNSCENLKSRIGLAYSYSFQNSDISKLKYLLVEEIRSNTQFLGIFQIDIPDTNKQIEIDFFANTASFPKSYVISVGNPLLLIFGNMCKLSCVASEGIFEKIKKSLIREILEFNVSIIMSIFENLFIPKKYLSESLVRELSPNVLRIFMCRSTQAVSKPDITAALFKSKRKYYEKDGKIHISPRIKTIEFLKVFIKNL</sequence>
<keyword evidence="2" id="KW-1185">Reference proteome</keyword>
<name>A0ABY2LXY2_9LEPT</name>
<gene>
    <name evidence="1" type="ORF">EHQ46_15740</name>
</gene>
<evidence type="ECO:0000313" key="1">
    <source>
        <dbReference type="EMBL" id="TGL17907.1"/>
    </source>
</evidence>
<proteinExistence type="predicted"/>
<dbReference type="Proteomes" id="UP000298200">
    <property type="component" value="Unassembled WGS sequence"/>
</dbReference>
<protein>
    <submittedName>
        <fullName evidence="1">Uncharacterized protein</fullName>
    </submittedName>
</protein>
<organism evidence="1 2">
    <name type="scientific">Leptospira yanagawae</name>
    <dbReference type="NCBI Taxonomy" id="293069"/>
    <lineage>
        <taxon>Bacteria</taxon>
        <taxon>Pseudomonadati</taxon>
        <taxon>Spirochaetota</taxon>
        <taxon>Spirochaetia</taxon>
        <taxon>Leptospirales</taxon>
        <taxon>Leptospiraceae</taxon>
        <taxon>Leptospira</taxon>
    </lineage>
</organism>
<dbReference type="RefSeq" id="WP_210410762.1">
    <property type="nucleotide sequence ID" value="NZ_RQFU01000020.1"/>
</dbReference>
<reference evidence="2" key="1">
    <citation type="journal article" date="2019" name="PLoS Negl. Trop. Dis.">
        <title>Revisiting the worldwide diversity of Leptospira species in the environment.</title>
        <authorList>
            <person name="Vincent A.T."/>
            <person name="Schiettekatte O."/>
            <person name="Bourhy P."/>
            <person name="Veyrier F.J."/>
            <person name="Picardeau M."/>
        </authorList>
    </citation>
    <scope>NUCLEOTIDE SEQUENCE [LARGE SCALE GENOMIC DNA]</scope>
    <source>
        <strain evidence="2">201800272</strain>
    </source>
</reference>
<accession>A0ABY2LXY2</accession>